<protein>
    <submittedName>
        <fullName evidence="8">Peptidase M10A and M12B matrixin and adamalysin</fullName>
    </submittedName>
</protein>
<keyword evidence="2" id="KW-0479">Metal-binding</keyword>
<dbReference type="GO" id="GO:0004222">
    <property type="term" value="F:metalloendopeptidase activity"/>
    <property type="evidence" value="ECO:0007669"/>
    <property type="project" value="InterPro"/>
</dbReference>
<keyword evidence="6" id="KW-1133">Transmembrane helix</keyword>
<keyword evidence="6" id="KW-0472">Membrane</keyword>
<evidence type="ECO:0000256" key="3">
    <source>
        <dbReference type="ARBA" id="ARBA00022801"/>
    </source>
</evidence>
<evidence type="ECO:0000313" key="8">
    <source>
        <dbReference type="EMBL" id="CUR52221.1"/>
    </source>
</evidence>
<dbReference type="GO" id="GO:0031012">
    <property type="term" value="C:extracellular matrix"/>
    <property type="evidence" value="ECO:0007669"/>
    <property type="project" value="InterPro"/>
</dbReference>
<proteinExistence type="predicted"/>
<dbReference type="Proteomes" id="UP000196239">
    <property type="component" value="Chromosome 1"/>
</dbReference>
<evidence type="ECO:0000256" key="6">
    <source>
        <dbReference type="SAM" id="Phobius"/>
    </source>
</evidence>
<sequence length="361" mass="39564">MPQKTSQACSLIAGNRGLNTISSANDGNLKKERSLGADASKIKELEQEKFLLKEISDSVSAQAEDLVKSKHDLEIKLEQESKKSKELEQENIILEEIVSDGEKIGYKASKKLYSIIALIAVGVSAGFVAYSYYENEILVNTVLPIHQNYPSNYLIQNLQGDTVDTWVAWNIADGRVINIHITNTANAPQSMIDAIKDAILSTKTVTIDDSLTGKGPKGTSSTYFVGWEGAIDNAYSEPTKRYIPQKFDINGAPSGVGDIEIILTNDVNPDGYSGYTKSIVDGNEILKSKITIFKVNRLDSDRLESIIRHEFGHAMGLGHSTATEDLMSPMLPDYPYISGCDVDTLKGLYDGDKNSKVVCQK</sequence>
<accession>A0A128A4F2</accession>
<keyword evidence="9" id="KW-1185">Reference proteome</keyword>
<evidence type="ECO:0000256" key="2">
    <source>
        <dbReference type="ARBA" id="ARBA00022723"/>
    </source>
</evidence>
<feature type="transmembrane region" description="Helical" evidence="6">
    <location>
        <begin position="112"/>
        <end position="133"/>
    </location>
</feature>
<dbReference type="InterPro" id="IPR001818">
    <property type="entry name" value="Pept_M10_metallopeptidase"/>
</dbReference>
<name>A0A128A4F2_9ARCH</name>
<evidence type="ECO:0000256" key="5">
    <source>
        <dbReference type="SAM" id="Coils"/>
    </source>
</evidence>
<dbReference type="Pfam" id="PF00413">
    <property type="entry name" value="Peptidase_M10"/>
    <property type="match status" value="1"/>
</dbReference>
<keyword evidence="3" id="KW-0378">Hydrolase</keyword>
<dbReference type="GO" id="GO:0008270">
    <property type="term" value="F:zinc ion binding"/>
    <property type="evidence" value="ECO:0007669"/>
    <property type="project" value="InterPro"/>
</dbReference>
<evidence type="ECO:0000313" key="9">
    <source>
        <dbReference type="Proteomes" id="UP000196239"/>
    </source>
</evidence>
<evidence type="ECO:0000256" key="1">
    <source>
        <dbReference type="ARBA" id="ARBA00022670"/>
    </source>
</evidence>
<dbReference type="EMBL" id="LN890280">
    <property type="protein sequence ID" value="CUR52221.1"/>
    <property type="molecule type" value="Genomic_DNA"/>
</dbReference>
<keyword evidence="1" id="KW-0645">Protease</keyword>
<dbReference type="KEGG" id="ndv:NDEV_1456"/>
<dbReference type="SUPFAM" id="SSF55486">
    <property type="entry name" value="Metalloproteases ('zincins'), catalytic domain"/>
    <property type="match status" value="1"/>
</dbReference>
<feature type="domain" description="Peptidase M10 metallopeptidase" evidence="7">
    <location>
        <begin position="301"/>
        <end position="332"/>
    </location>
</feature>
<reference evidence="9" key="1">
    <citation type="submission" date="2015-10" db="EMBL/GenBank/DDBJ databases">
        <authorList>
            <person name="Lehtovirta-Morley L.E."/>
            <person name="Vieille C."/>
        </authorList>
    </citation>
    <scope>NUCLEOTIDE SEQUENCE [LARGE SCALE GENOMIC DNA]</scope>
</reference>
<dbReference type="InterPro" id="IPR024079">
    <property type="entry name" value="MetalloPept_cat_dom_sf"/>
</dbReference>
<keyword evidence="5" id="KW-0175">Coiled coil</keyword>
<keyword evidence="4" id="KW-0862">Zinc</keyword>
<evidence type="ECO:0000259" key="7">
    <source>
        <dbReference type="Pfam" id="PF00413"/>
    </source>
</evidence>
<gene>
    <name evidence="8" type="ORF">NDEV_1456</name>
</gene>
<dbReference type="AlphaFoldDB" id="A0A128A4F2"/>
<dbReference type="Gene3D" id="3.40.390.10">
    <property type="entry name" value="Collagenase (Catalytic Domain)"/>
    <property type="match status" value="1"/>
</dbReference>
<feature type="coiled-coil region" evidence="5">
    <location>
        <begin position="63"/>
        <end position="97"/>
    </location>
</feature>
<evidence type="ECO:0000256" key="4">
    <source>
        <dbReference type="ARBA" id="ARBA00022833"/>
    </source>
</evidence>
<keyword evidence="6" id="KW-0812">Transmembrane</keyword>
<organism evidence="8 9">
    <name type="scientific">Nitrosotalea devaniterrae</name>
    <dbReference type="NCBI Taxonomy" id="1078905"/>
    <lineage>
        <taxon>Archaea</taxon>
        <taxon>Nitrososphaerota</taxon>
        <taxon>Nitrososphaeria</taxon>
        <taxon>Nitrosotaleales</taxon>
        <taxon>Nitrosotaleaceae</taxon>
        <taxon>Nitrosotalea</taxon>
    </lineage>
</organism>
<dbReference type="GO" id="GO:0006508">
    <property type="term" value="P:proteolysis"/>
    <property type="evidence" value="ECO:0007669"/>
    <property type="project" value="UniProtKB-KW"/>
</dbReference>